<evidence type="ECO:0000256" key="3">
    <source>
        <dbReference type="ARBA" id="ARBA00022692"/>
    </source>
</evidence>
<gene>
    <name evidence="7" type="ORF">DW2_04640</name>
</gene>
<feature type="transmembrane region" description="Helical" evidence="6">
    <location>
        <begin position="237"/>
        <end position="256"/>
    </location>
</feature>
<evidence type="ECO:0000256" key="2">
    <source>
        <dbReference type="ARBA" id="ARBA00010199"/>
    </source>
</evidence>
<dbReference type="Pfam" id="PF01554">
    <property type="entry name" value="MatE"/>
    <property type="match status" value="2"/>
</dbReference>
<feature type="transmembrane region" description="Helical" evidence="6">
    <location>
        <begin position="41"/>
        <end position="63"/>
    </location>
</feature>
<accession>A0A085TYU0</accession>
<feature type="transmembrane region" description="Helical" evidence="6">
    <location>
        <begin position="382"/>
        <end position="401"/>
    </location>
</feature>
<dbReference type="eggNOG" id="COG0534">
    <property type="taxonomic scope" value="Bacteria"/>
</dbReference>
<name>A0A085TYU0_9RHOB</name>
<evidence type="ECO:0000256" key="1">
    <source>
        <dbReference type="ARBA" id="ARBA00004141"/>
    </source>
</evidence>
<reference evidence="8" key="1">
    <citation type="submission" date="2013-04" db="EMBL/GenBank/DDBJ databases">
        <title>Thioclava sp. 13D2W-2 Genome Sequencing.</title>
        <authorList>
            <person name="Lai Q."/>
            <person name="Li G."/>
            <person name="Shao Z."/>
        </authorList>
    </citation>
    <scope>NUCLEOTIDE SEQUENCE [LARGE SCALE GENOMIC DNA]</scope>
    <source>
        <strain evidence="8">13D2W-2</strain>
    </source>
</reference>
<keyword evidence="3 6" id="KW-0812">Transmembrane</keyword>
<feature type="transmembrane region" description="Helical" evidence="6">
    <location>
        <begin position="268"/>
        <end position="285"/>
    </location>
</feature>
<keyword evidence="4 6" id="KW-1133">Transmembrane helix</keyword>
<feature type="transmembrane region" description="Helical" evidence="6">
    <location>
        <begin position="12"/>
        <end position="29"/>
    </location>
</feature>
<feature type="transmembrane region" description="Helical" evidence="6">
    <location>
        <begin position="349"/>
        <end position="370"/>
    </location>
</feature>
<feature type="transmembrane region" description="Helical" evidence="6">
    <location>
        <begin position="90"/>
        <end position="112"/>
    </location>
</feature>
<evidence type="ECO:0000256" key="5">
    <source>
        <dbReference type="ARBA" id="ARBA00023136"/>
    </source>
</evidence>
<evidence type="ECO:0000256" key="6">
    <source>
        <dbReference type="SAM" id="Phobius"/>
    </source>
</evidence>
<dbReference type="PANTHER" id="PTHR42893">
    <property type="entry name" value="PROTEIN DETOXIFICATION 44, CHLOROPLASTIC-RELATED"/>
    <property type="match status" value="1"/>
</dbReference>
<dbReference type="AlphaFoldDB" id="A0A085TYU0"/>
<reference evidence="7 8" key="2">
    <citation type="journal article" date="2015" name="Antonie Van Leeuwenhoek">
        <title>Thioclava indica sp. nov., isolated from surface seawater of the Indian Ocean.</title>
        <authorList>
            <person name="Liu Y."/>
            <person name="Lai Q."/>
            <person name="Du J."/>
            <person name="Xu H."/>
            <person name="Jiang L."/>
            <person name="Shao Z."/>
        </authorList>
    </citation>
    <scope>NUCLEOTIDE SEQUENCE [LARGE SCALE GENOMIC DNA]</scope>
    <source>
        <strain evidence="7 8">13D2W-2</strain>
    </source>
</reference>
<comment type="caution">
    <text evidence="7">The sequence shown here is derived from an EMBL/GenBank/DDBJ whole genome shotgun (WGS) entry which is preliminary data.</text>
</comment>
<proteinExistence type="inferred from homology"/>
<dbReference type="GO" id="GO:0015297">
    <property type="term" value="F:antiporter activity"/>
    <property type="evidence" value="ECO:0007669"/>
    <property type="project" value="InterPro"/>
</dbReference>
<comment type="subcellular location">
    <subcellularLocation>
        <location evidence="1">Membrane</location>
        <topology evidence="1">Multi-pass membrane protein</topology>
    </subcellularLocation>
</comment>
<organism evidence="7 8">
    <name type="scientific">Thioclava atlantica</name>
    <dbReference type="NCBI Taxonomy" id="1317124"/>
    <lineage>
        <taxon>Bacteria</taxon>
        <taxon>Pseudomonadati</taxon>
        <taxon>Pseudomonadota</taxon>
        <taxon>Alphaproteobacteria</taxon>
        <taxon>Rhodobacterales</taxon>
        <taxon>Paracoccaceae</taxon>
        <taxon>Thioclava</taxon>
    </lineage>
</organism>
<dbReference type="GO" id="GO:0042910">
    <property type="term" value="F:xenobiotic transmembrane transporter activity"/>
    <property type="evidence" value="ECO:0007669"/>
    <property type="project" value="InterPro"/>
</dbReference>
<comment type="similarity">
    <text evidence="2">Belongs to the multi antimicrobial extrusion (MATE) (TC 2.A.66.1) family.</text>
</comment>
<feature type="transmembrane region" description="Helical" evidence="6">
    <location>
        <begin position="132"/>
        <end position="152"/>
    </location>
</feature>
<dbReference type="InterPro" id="IPR002528">
    <property type="entry name" value="MATE_fam"/>
</dbReference>
<dbReference type="GO" id="GO:0005886">
    <property type="term" value="C:plasma membrane"/>
    <property type="evidence" value="ECO:0007669"/>
    <property type="project" value="TreeGrafter"/>
</dbReference>
<dbReference type="STRING" id="1317124.DW2_04640"/>
<sequence>MAEITHARVLKIAGPIVLSNATIPILGAVDTGVVGQLGLPAPIGAVGIGAVILSSIYWVFGFLRMGTTGLVSQAHGTGDTGEVSAGLLRALIVAGIAGLSLIALQIPLFWAAFKIAPASAEVESLARDYLQIRIWGAPLTISLYAFTGWLIALERTRGVLALQVTMNGLNVLLDLWFVLGLGWGVKGVAAATLISEIGGVTLALWLARGAFLGGLWRARAIFDRLKLVTMARVNTDIMIRSVLLQASFTAFLFLGAGQGDVTLAANQVLVQFLQITAFALDGFAFSAESLVGQAVGARAVGRLRRAAVVSSQWGVLGAVLLGAAFFFAGPSIIDVMTTAPEVRVEARAYLPWIAAAPLIGIASWMLDGIFIGATLTREMRNAMLVSVAIYAAALSLLIPAFGNHGLWAGLMVLNATRGITMARLYPRAEAKARAV</sequence>
<dbReference type="PATRIC" id="fig|1317124.6.peg.940"/>
<keyword evidence="5 6" id="KW-0472">Membrane</keyword>
<dbReference type="CDD" id="cd13136">
    <property type="entry name" value="MATE_DinF_like"/>
    <property type="match status" value="1"/>
</dbReference>
<dbReference type="PANTHER" id="PTHR42893:SF46">
    <property type="entry name" value="PROTEIN DETOXIFICATION 44, CHLOROPLASTIC"/>
    <property type="match status" value="1"/>
</dbReference>
<feature type="transmembrane region" description="Helical" evidence="6">
    <location>
        <begin position="197"/>
        <end position="216"/>
    </location>
</feature>
<evidence type="ECO:0000313" key="7">
    <source>
        <dbReference type="EMBL" id="KFE35887.1"/>
    </source>
</evidence>
<dbReference type="Proteomes" id="UP000028607">
    <property type="component" value="Unassembled WGS sequence"/>
</dbReference>
<dbReference type="EMBL" id="AQRC01000003">
    <property type="protein sequence ID" value="KFE35887.1"/>
    <property type="molecule type" value="Genomic_DNA"/>
</dbReference>
<feature type="transmembrane region" description="Helical" evidence="6">
    <location>
        <begin position="164"/>
        <end position="185"/>
    </location>
</feature>
<dbReference type="RefSeq" id="WP_081874856.1">
    <property type="nucleotide sequence ID" value="NZ_AQRC01000003.1"/>
</dbReference>
<dbReference type="OrthoDB" id="9789527at2"/>
<evidence type="ECO:0000256" key="4">
    <source>
        <dbReference type="ARBA" id="ARBA00022989"/>
    </source>
</evidence>
<keyword evidence="8" id="KW-1185">Reference proteome</keyword>
<dbReference type="InterPro" id="IPR044644">
    <property type="entry name" value="DinF-like"/>
</dbReference>
<feature type="transmembrane region" description="Helical" evidence="6">
    <location>
        <begin position="306"/>
        <end position="329"/>
    </location>
</feature>
<protein>
    <submittedName>
        <fullName evidence="7">MATE efflux family protein</fullName>
    </submittedName>
</protein>
<evidence type="ECO:0000313" key="8">
    <source>
        <dbReference type="Proteomes" id="UP000028607"/>
    </source>
</evidence>
<dbReference type="NCBIfam" id="TIGR00797">
    <property type="entry name" value="matE"/>
    <property type="match status" value="1"/>
</dbReference>